<feature type="transmembrane region" description="Helical" evidence="3">
    <location>
        <begin position="1043"/>
        <end position="1062"/>
    </location>
</feature>
<feature type="compositionally biased region" description="Basic and acidic residues" evidence="2">
    <location>
        <begin position="212"/>
        <end position="223"/>
    </location>
</feature>
<keyword evidence="3" id="KW-0472">Membrane</keyword>
<feature type="compositionally biased region" description="Basic and acidic residues" evidence="2">
    <location>
        <begin position="313"/>
        <end position="326"/>
    </location>
</feature>
<dbReference type="RefSeq" id="XP_066832996.1">
    <property type="nucleotide sequence ID" value="XM_066976459.1"/>
</dbReference>
<feature type="region of interest" description="Disordered" evidence="2">
    <location>
        <begin position="1"/>
        <end position="253"/>
    </location>
</feature>
<feature type="compositionally biased region" description="Basic residues" evidence="2">
    <location>
        <begin position="224"/>
        <end position="235"/>
    </location>
</feature>
<dbReference type="InterPro" id="IPR051361">
    <property type="entry name" value="ThrE/Ser_Exporter"/>
</dbReference>
<feature type="region of interest" description="Disordered" evidence="2">
    <location>
        <begin position="474"/>
        <end position="495"/>
    </location>
</feature>
<feature type="compositionally biased region" description="Basic and acidic residues" evidence="2">
    <location>
        <begin position="112"/>
        <end position="125"/>
    </location>
</feature>
<feature type="transmembrane region" description="Helical" evidence="3">
    <location>
        <begin position="867"/>
        <end position="890"/>
    </location>
</feature>
<feature type="compositionally biased region" description="Basic and acidic residues" evidence="2">
    <location>
        <begin position="578"/>
        <end position="590"/>
    </location>
</feature>
<feature type="compositionally biased region" description="Polar residues" evidence="2">
    <location>
        <begin position="476"/>
        <end position="493"/>
    </location>
</feature>
<reference evidence="5 6" key="1">
    <citation type="submission" date="2024-03" db="EMBL/GenBank/DDBJ databases">
        <authorList>
            <person name="Brejova B."/>
        </authorList>
    </citation>
    <scope>NUCLEOTIDE SEQUENCE [LARGE SCALE GENOMIC DNA]</scope>
    <source>
        <strain evidence="5 6">CBS 14171</strain>
    </source>
</reference>
<name>A0ABP0ZUM0_9ASCO</name>
<feature type="compositionally biased region" description="Basic and acidic residues" evidence="2">
    <location>
        <begin position="399"/>
        <end position="414"/>
    </location>
</feature>
<feature type="transmembrane region" description="Helical" evidence="3">
    <location>
        <begin position="910"/>
        <end position="927"/>
    </location>
</feature>
<feature type="compositionally biased region" description="Polar residues" evidence="2">
    <location>
        <begin position="359"/>
        <end position="374"/>
    </location>
</feature>
<dbReference type="GeneID" id="92211254"/>
<feature type="domain" description="Threonine/serine exporter-like N-terminal" evidence="4">
    <location>
        <begin position="643"/>
        <end position="886"/>
    </location>
</feature>
<protein>
    <recommendedName>
        <fullName evidence="4">Threonine/serine exporter-like N-terminal domain-containing protein</fullName>
    </recommendedName>
</protein>
<evidence type="ECO:0000256" key="1">
    <source>
        <dbReference type="ARBA" id="ARBA00034125"/>
    </source>
</evidence>
<evidence type="ECO:0000313" key="6">
    <source>
        <dbReference type="Proteomes" id="UP001497383"/>
    </source>
</evidence>
<feature type="compositionally biased region" description="Acidic residues" evidence="2">
    <location>
        <begin position="167"/>
        <end position="179"/>
    </location>
</feature>
<feature type="transmembrane region" description="Helical" evidence="3">
    <location>
        <begin position="776"/>
        <end position="793"/>
    </location>
</feature>
<keyword evidence="6" id="KW-1185">Reference proteome</keyword>
<keyword evidence="3" id="KW-0812">Transmembrane</keyword>
<dbReference type="EMBL" id="OZ022412">
    <property type="protein sequence ID" value="CAK9442315.1"/>
    <property type="molecule type" value="Genomic_DNA"/>
</dbReference>
<sequence length="1071" mass="117683">MSNGYSSSSDDEEFRPNAQPIQLPQHQLDLNRVRRENERRDNAKFTKATSNFAKAAKFNPKKKTQYGDSYNPKDPRFSMGSSQQSSVAGSEESDDEMEMMASGGTGASDLENLARFRFDADDIKKSTPQLGDSEDDDEGPGYFGDEAQNADYANMNPPPENFYNTESSDDGDDDEEENNDYVNDNQNPAAENLERPDSSSRRSSKASKKSRRSSESERDEVPAMRKHSIHSMHSHQSHESKNSKNSGTGGGIKSIFRKMSLADRFPSDEYNQDMSHSDTFLGRVFNIGSSGISGGGLAPGASKKTNELPEIDEEKRVGFAEKENDRDAIEMQPISLEELSEEAKALIGQHLPPGLLHSADQSMQNSSADISPSASPRPKSSERGDHDSDETMNAEADEAEQRRKSEERKKKEDPFYTPNPDMFIRGTGTGNAHHYEAGGDFLHDLDGDYIARPKQVQAGVLSSLLRLYQNPREAKSASSLTTGSSNEETPFQSTDDELSTLDEHKKAAHFAKFKHEVRSGLRRGAKAAETGVHMGYAGVRDVHKLPKHMLSKANKAYHLRDREGTNDTLLPDVEDSDDSLRAEEVDKLDGSGHLPSFHNAKPKMPKKKATDASGRMKKKLKTKQRAERLRITVHIADILQRQRFIMNMCRALMLFGAPTHRLEEYMVMTSRVLEIDGQFMYFPGCMLVSFGDAATRTSEVHLVRCAQGLNLGKLADTHKIYKAVIHDLIGVEEASKKLDELLKQTNRYPPWVCVLLYGIGSLAVTPFAFDGGWIDLPISFGVGLCVGYLQFYASSKSNLYSSVFEVSAAIVVAFIARGLGSIRSGHLFCFSAIAQGSLALILPGYIILCGSLELQSRNLVAGSVRMFYAIIYSLFLGFGITLGAALYGWVDHGATSQNSCEKHHSMDDRFRILFVPLFSTVLGLINQAKFHQLPIMIVISCTGYIGTYFAGKHFSTVTEFTACIGAFIVGILGNLYSRIWKGMAVSAMLPAIFVQVPSGIASKSTLISGLQQADQITNRNGTSTVITADDGSSLSFGATMVEVSIGISVGLFAAALVVYPFGKKRTGLFTL</sequence>
<feature type="transmembrane region" description="Helical" evidence="3">
    <location>
        <begin position="957"/>
        <end position="976"/>
    </location>
</feature>
<keyword evidence="3" id="KW-1133">Transmembrane helix</keyword>
<evidence type="ECO:0000259" key="4">
    <source>
        <dbReference type="Pfam" id="PF06738"/>
    </source>
</evidence>
<feature type="region of interest" description="Disordered" evidence="2">
    <location>
        <begin position="292"/>
        <end position="326"/>
    </location>
</feature>
<feature type="transmembrane region" description="Helical" evidence="3">
    <location>
        <begin position="933"/>
        <end position="950"/>
    </location>
</feature>
<dbReference type="Proteomes" id="UP001497383">
    <property type="component" value="Chromosome 8"/>
</dbReference>
<dbReference type="PANTHER" id="PTHR31082:SF4">
    <property type="entry name" value="PHEROMONE-REGULATED MEMBRANE PROTEIN 10"/>
    <property type="match status" value="1"/>
</dbReference>
<feature type="transmembrane region" description="Helical" evidence="3">
    <location>
        <begin position="799"/>
        <end position="820"/>
    </location>
</feature>
<evidence type="ECO:0000256" key="2">
    <source>
        <dbReference type="SAM" id="MobiDB-lite"/>
    </source>
</evidence>
<gene>
    <name evidence="5" type="ORF">LODBEIA_P60580</name>
</gene>
<dbReference type="Pfam" id="PF06738">
    <property type="entry name" value="ThrE"/>
    <property type="match status" value="1"/>
</dbReference>
<comment type="similarity">
    <text evidence="1">Belongs to the ThrE exporter (TC 2.A.79) family.</text>
</comment>
<feature type="compositionally biased region" description="Basic residues" evidence="2">
    <location>
        <begin position="202"/>
        <end position="211"/>
    </location>
</feature>
<feature type="compositionally biased region" description="Basic and acidic residues" evidence="2">
    <location>
        <begin position="29"/>
        <end position="44"/>
    </location>
</feature>
<feature type="region of interest" description="Disordered" evidence="2">
    <location>
        <begin position="562"/>
        <end position="619"/>
    </location>
</feature>
<proteinExistence type="inferred from homology"/>
<dbReference type="InterPro" id="IPR010619">
    <property type="entry name" value="ThrE-like_N"/>
</dbReference>
<accession>A0ABP0ZUM0</accession>
<feature type="transmembrane region" description="Helical" evidence="3">
    <location>
        <begin position="827"/>
        <end position="847"/>
    </location>
</feature>
<evidence type="ECO:0000256" key="3">
    <source>
        <dbReference type="SAM" id="Phobius"/>
    </source>
</evidence>
<evidence type="ECO:0000313" key="5">
    <source>
        <dbReference type="EMBL" id="CAK9442315.1"/>
    </source>
</evidence>
<feature type="compositionally biased region" description="Acidic residues" evidence="2">
    <location>
        <begin position="387"/>
        <end position="398"/>
    </location>
</feature>
<dbReference type="PANTHER" id="PTHR31082">
    <property type="entry name" value="PHEROMONE-REGULATED MEMBRANE PROTEIN 10"/>
    <property type="match status" value="1"/>
</dbReference>
<organism evidence="5 6">
    <name type="scientific">Lodderomyces beijingensis</name>
    <dbReference type="NCBI Taxonomy" id="1775926"/>
    <lineage>
        <taxon>Eukaryota</taxon>
        <taxon>Fungi</taxon>
        <taxon>Dikarya</taxon>
        <taxon>Ascomycota</taxon>
        <taxon>Saccharomycotina</taxon>
        <taxon>Pichiomycetes</taxon>
        <taxon>Debaryomycetaceae</taxon>
        <taxon>Candida/Lodderomyces clade</taxon>
        <taxon>Lodderomyces</taxon>
    </lineage>
</organism>
<feature type="region of interest" description="Disordered" evidence="2">
    <location>
        <begin position="352"/>
        <end position="430"/>
    </location>
</feature>